<dbReference type="SMART" id="SM00054">
    <property type="entry name" value="EFh"/>
    <property type="match status" value="1"/>
</dbReference>
<feature type="region of interest" description="Disordered" evidence="1">
    <location>
        <begin position="359"/>
        <end position="381"/>
    </location>
</feature>
<keyword evidence="5" id="KW-1185">Reference proteome</keyword>
<dbReference type="OrthoDB" id="528013at2759"/>
<comment type="caution">
    <text evidence="4">The sequence shown here is derived from an EMBL/GenBank/DDBJ whole genome shotgun (WGS) entry which is preliminary data.</text>
</comment>
<name>A0A150G0J6_GONPE</name>
<evidence type="ECO:0000313" key="4">
    <source>
        <dbReference type="EMBL" id="KXZ43364.1"/>
    </source>
</evidence>
<keyword evidence="2" id="KW-0812">Transmembrane</keyword>
<sequence length="401" mass="42778">MTRSLSVREVMKTIGSGASNKRNEKLVEILEELDRDGSGQIDVTELVSLLEGVANSRRERKYMCLAIVAMFIFGIVLIGAIIGLSYAMMYALKDTEVKGGVMYVKGSDGLSSEIVRTGSAEFVVQNGTFVQRVEPTISGSAASTPAVLRTAAYMGTPQPLTSQVDLESLLELKYLLIKGTGDAQLGLVVQGVARVPQQGSVFGTVLHIVTAAGTITLDGTIITFSNSIADIFTAAGFRVSNSRRVLLGAYNVLGFFNTIKQGSVFGTVLHIVTAAGTITLDGTIITFSNSIADIFTAAGFRVSNSRRVLLGAYNVLGFFNTIKDLSASGKPPAEPEPKLPTENFVMKLKIYEPCVTPDQPDNDRCKYTPPSAAGSTISPTQDENADLAGVTLYNGVRYMAQ</sequence>
<evidence type="ECO:0000313" key="5">
    <source>
        <dbReference type="Proteomes" id="UP000075714"/>
    </source>
</evidence>
<dbReference type="Proteomes" id="UP000075714">
    <property type="component" value="Unassembled WGS sequence"/>
</dbReference>
<protein>
    <recommendedName>
        <fullName evidence="3">EF-hand domain-containing protein</fullName>
    </recommendedName>
</protein>
<gene>
    <name evidence="4" type="ORF">GPECTOR_92g587</name>
</gene>
<dbReference type="Gene3D" id="1.10.238.10">
    <property type="entry name" value="EF-hand"/>
    <property type="match status" value="1"/>
</dbReference>
<organism evidence="4 5">
    <name type="scientific">Gonium pectorale</name>
    <name type="common">Green alga</name>
    <dbReference type="NCBI Taxonomy" id="33097"/>
    <lineage>
        <taxon>Eukaryota</taxon>
        <taxon>Viridiplantae</taxon>
        <taxon>Chlorophyta</taxon>
        <taxon>core chlorophytes</taxon>
        <taxon>Chlorophyceae</taxon>
        <taxon>CS clade</taxon>
        <taxon>Chlamydomonadales</taxon>
        <taxon>Volvocaceae</taxon>
        <taxon>Gonium</taxon>
    </lineage>
</organism>
<dbReference type="PROSITE" id="PS00018">
    <property type="entry name" value="EF_HAND_1"/>
    <property type="match status" value="1"/>
</dbReference>
<dbReference type="InterPro" id="IPR002048">
    <property type="entry name" value="EF_hand_dom"/>
</dbReference>
<dbReference type="AlphaFoldDB" id="A0A150G0J6"/>
<keyword evidence="2" id="KW-0472">Membrane</keyword>
<dbReference type="EMBL" id="LSYV01000093">
    <property type="protein sequence ID" value="KXZ43364.1"/>
    <property type="molecule type" value="Genomic_DNA"/>
</dbReference>
<evidence type="ECO:0000256" key="2">
    <source>
        <dbReference type="SAM" id="Phobius"/>
    </source>
</evidence>
<evidence type="ECO:0000259" key="3">
    <source>
        <dbReference type="PROSITE" id="PS50222"/>
    </source>
</evidence>
<dbReference type="InterPro" id="IPR018247">
    <property type="entry name" value="EF_Hand_1_Ca_BS"/>
</dbReference>
<proteinExistence type="predicted"/>
<dbReference type="PROSITE" id="PS50222">
    <property type="entry name" value="EF_HAND_2"/>
    <property type="match status" value="1"/>
</dbReference>
<dbReference type="GO" id="GO:0005509">
    <property type="term" value="F:calcium ion binding"/>
    <property type="evidence" value="ECO:0007669"/>
    <property type="project" value="InterPro"/>
</dbReference>
<feature type="transmembrane region" description="Helical" evidence="2">
    <location>
        <begin position="65"/>
        <end position="92"/>
    </location>
</feature>
<reference evidence="5" key="1">
    <citation type="journal article" date="2016" name="Nat. Commun.">
        <title>The Gonium pectorale genome demonstrates co-option of cell cycle regulation during the evolution of multicellularity.</title>
        <authorList>
            <person name="Hanschen E.R."/>
            <person name="Marriage T.N."/>
            <person name="Ferris P.J."/>
            <person name="Hamaji T."/>
            <person name="Toyoda A."/>
            <person name="Fujiyama A."/>
            <person name="Neme R."/>
            <person name="Noguchi H."/>
            <person name="Minakuchi Y."/>
            <person name="Suzuki M."/>
            <person name="Kawai-Toyooka H."/>
            <person name="Smith D.R."/>
            <person name="Sparks H."/>
            <person name="Anderson J."/>
            <person name="Bakaric R."/>
            <person name="Luria V."/>
            <person name="Karger A."/>
            <person name="Kirschner M.W."/>
            <person name="Durand P.M."/>
            <person name="Michod R.E."/>
            <person name="Nozaki H."/>
            <person name="Olson B.J."/>
        </authorList>
    </citation>
    <scope>NUCLEOTIDE SEQUENCE [LARGE SCALE GENOMIC DNA]</scope>
    <source>
        <strain evidence="5">NIES-2863</strain>
    </source>
</reference>
<evidence type="ECO:0000256" key="1">
    <source>
        <dbReference type="SAM" id="MobiDB-lite"/>
    </source>
</evidence>
<accession>A0A150G0J6</accession>
<keyword evidence="2" id="KW-1133">Transmembrane helix</keyword>
<feature type="domain" description="EF-hand" evidence="3">
    <location>
        <begin position="21"/>
        <end position="56"/>
    </location>
</feature>